<accession>A0AAP2G493</accession>
<dbReference type="Pfam" id="PF00294">
    <property type="entry name" value="PfkB"/>
    <property type="match status" value="1"/>
</dbReference>
<evidence type="ECO:0000256" key="8">
    <source>
        <dbReference type="ARBA" id="ARBA00023277"/>
    </source>
</evidence>
<dbReference type="GO" id="GO:0046872">
    <property type="term" value="F:metal ion binding"/>
    <property type="evidence" value="ECO:0007669"/>
    <property type="project" value="UniProtKB-KW"/>
</dbReference>
<organism evidence="11 12">
    <name type="scientific">Harenicola maris</name>
    <dbReference type="NCBI Taxonomy" id="2841044"/>
    <lineage>
        <taxon>Bacteria</taxon>
        <taxon>Pseudomonadati</taxon>
        <taxon>Pseudomonadota</taxon>
        <taxon>Alphaproteobacteria</taxon>
        <taxon>Rhodobacterales</taxon>
        <taxon>Paracoccaceae</taxon>
        <taxon>Harenicola</taxon>
    </lineage>
</organism>
<feature type="binding site" evidence="9">
    <location>
        <begin position="205"/>
        <end position="210"/>
    </location>
    <ligand>
        <name>ATP</name>
        <dbReference type="ChEBI" id="CHEBI:30616"/>
    </ligand>
</feature>
<dbReference type="RefSeq" id="WP_327794276.1">
    <property type="nucleotide sequence ID" value="NZ_JADQAZ010000002.1"/>
</dbReference>
<dbReference type="InterPro" id="IPR029056">
    <property type="entry name" value="Ribokinase-like"/>
</dbReference>
<comment type="cofactor">
    <cofactor evidence="9">
        <name>Mg(2+)</name>
        <dbReference type="ChEBI" id="CHEBI:18420"/>
    </cofactor>
    <text evidence="9">Requires a divalent cation, most likely magnesium in vivo, as an electrophilic catalyst to aid phosphoryl group transfer. It is the chelate of the metal and the nucleotide that is the actual substrate.</text>
</comment>
<feature type="binding site" evidence="9">
    <location>
        <begin position="38"/>
        <end position="42"/>
    </location>
    <ligand>
        <name>substrate</name>
    </ligand>
</feature>
<comment type="activity regulation">
    <text evidence="9">Activated by a monovalent cation that binds near, but not in, the active site. The most likely occupant of the site in vivo is potassium. Ion binding induces a conformational change that may alter substrate affinity.</text>
</comment>
<evidence type="ECO:0000313" key="12">
    <source>
        <dbReference type="Proteomes" id="UP001315686"/>
    </source>
</evidence>
<comment type="pathway">
    <text evidence="9">Carbohydrate metabolism; D-ribose degradation; D-ribose 5-phosphate from beta-D-ribopyranose: step 2/2.</text>
</comment>
<keyword evidence="3 9" id="KW-0547">Nucleotide-binding</keyword>
<feature type="domain" description="Carbohydrate kinase PfkB" evidence="10">
    <location>
        <begin position="3"/>
        <end position="278"/>
    </location>
</feature>
<keyword evidence="6 9" id="KW-0460">Magnesium</keyword>
<sequence>MTIYCLGSINIDHVYQVPEFPAPGETLTCKAYAFGIGGKGANQSVAAARAGARVVHIGAYGAGGEWARDVLADAGVDCAHVAMVDAPTGHAVITVDAGGENIIVLAPGANRAIGAAQVEAALGAAGPGDWFLTQNETNLCVEAAQMAKAKGLQVCYSAAPFEAEAVRAMLPLSDLIVVNEGEYAQCRAAMPEFDAEMQGRALIVTLGAKGARYIGPQGDVTVPARKVTPVDTTGAGDTFLGYALAELDAGAAPEAALALASGAAAIQVTRQGAIEAIPLRAEVAAS</sequence>
<gene>
    <name evidence="9" type="primary">rbsK</name>
    <name evidence="11" type="ORF">IV417_11740</name>
</gene>
<evidence type="ECO:0000259" key="10">
    <source>
        <dbReference type="Pfam" id="PF00294"/>
    </source>
</evidence>
<keyword evidence="9" id="KW-0963">Cytoplasm</keyword>
<keyword evidence="1 9" id="KW-0808">Transferase</keyword>
<dbReference type="SUPFAM" id="SSF53613">
    <property type="entry name" value="Ribokinase-like"/>
    <property type="match status" value="1"/>
</dbReference>
<comment type="caution">
    <text evidence="9">Lacks conserved residue(s) required for the propagation of feature annotation.</text>
</comment>
<dbReference type="InterPro" id="IPR011611">
    <property type="entry name" value="PfkB_dom"/>
</dbReference>
<feature type="binding site" evidence="9">
    <location>
        <begin position="10"/>
        <end position="12"/>
    </location>
    <ligand>
        <name>substrate</name>
    </ligand>
</feature>
<feature type="binding site" evidence="9">
    <location>
        <position position="267"/>
    </location>
    <ligand>
        <name>K(+)</name>
        <dbReference type="ChEBI" id="CHEBI:29103"/>
    </ligand>
</feature>
<reference evidence="11 12" key="1">
    <citation type="journal article" date="2021" name="Arch. Microbiol.">
        <title>Harenicola maris gen. nov., sp. nov. isolated from the Sea of Japan shallow sediments.</title>
        <authorList>
            <person name="Romanenko L.A."/>
            <person name="Kurilenko V.V."/>
            <person name="Chernysheva N.Y."/>
            <person name="Tekutyeva L.A."/>
            <person name="Velansky P.V."/>
            <person name="Svetashev V.I."/>
            <person name="Isaeva M.P."/>
        </authorList>
    </citation>
    <scope>NUCLEOTIDE SEQUENCE [LARGE SCALE GENOMIC DNA]</scope>
    <source>
        <strain evidence="11 12">KMM 3653</strain>
    </source>
</reference>
<evidence type="ECO:0000256" key="7">
    <source>
        <dbReference type="ARBA" id="ARBA00022958"/>
    </source>
</evidence>
<dbReference type="InterPro" id="IPR011877">
    <property type="entry name" value="Ribokinase"/>
</dbReference>
<dbReference type="GO" id="GO:0019303">
    <property type="term" value="P:D-ribose catabolic process"/>
    <property type="evidence" value="ECO:0007669"/>
    <property type="project" value="UniProtKB-UniRule"/>
</dbReference>
<dbReference type="Gene3D" id="3.40.1190.20">
    <property type="match status" value="1"/>
</dbReference>
<dbReference type="Proteomes" id="UP001315686">
    <property type="component" value="Unassembled WGS sequence"/>
</dbReference>
<keyword evidence="8 9" id="KW-0119">Carbohydrate metabolism</keyword>
<dbReference type="CDD" id="cd01174">
    <property type="entry name" value="ribokinase"/>
    <property type="match status" value="1"/>
</dbReference>
<comment type="caution">
    <text evidence="11">The sequence shown here is derived from an EMBL/GenBank/DDBJ whole genome shotgun (WGS) entry which is preliminary data.</text>
</comment>
<feature type="binding site" evidence="9">
    <location>
        <position position="179"/>
    </location>
    <ligand>
        <name>ATP</name>
        <dbReference type="ChEBI" id="CHEBI:30616"/>
    </ligand>
</feature>
<comment type="similarity">
    <text evidence="9">Belongs to the carbohydrate kinase PfkB family. Ribokinase subfamily.</text>
</comment>
<dbReference type="GO" id="GO:0005524">
    <property type="term" value="F:ATP binding"/>
    <property type="evidence" value="ECO:0007669"/>
    <property type="project" value="UniProtKB-UniRule"/>
</dbReference>
<comment type="subunit">
    <text evidence="9">Homodimer.</text>
</comment>
<feature type="binding site" evidence="9">
    <location>
        <position position="231"/>
    </location>
    <ligand>
        <name>K(+)</name>
        <dbReference type="ChEBI" id="CHEBI:29103"/>
    </ligand>
</feature>
<keyword evidence="5 9" id="KW-0067">ATP-binding</keyword>
<keyword evidence="2 9" id="KW-0479">Metal-binding</keyword>
<feature type="binding site" evidence="9">
    <location>
        <begin position="236"/>
        <end position="237"/>
    </location>
    <ligand>
        <name>ATP</name>
        <dbReference type="ChEBI" id="CHEBI:30616"/>
    </ligand>
</feature>
<dbReference type="PRINTS" id="PR00990">
    <property type="entry name" value="RIBOKINASE"/>
</dbReference>
<keyword evidence="12" id="KW-1185">Reference proteome</keyword>
<dbReference type="EC" id="2.7.1.15" evidence="9"/>
<evidence type="ECO:0000256" key="6">
    <source>
        <dbReference type="ARBA" id="ARBA00022842"/>
    </source>
</evidence>
<evidence type="ECO:0000256" key="1">
    <source>
        <dbReference type="ARBA" id="ARBA00022679"/>
    </source>
</evidence>
<dbReference type="PANTHER" id="PTHR10584:SF166">
    <property type="entry name" value="RIBOKINASE"/>
    <property type="match status" value="1"/>
</dbReference>
<dbReference type="InterPro" id="IPR002139">
    <property type="entry name" value="Ribo/fructo_kinase"/>
</dbReference>
<evidence type="ECO:0000256" key="5">
    <source>
        <dbReference type="ARBA" id="ARBA00022840"/>
    </source>
</evidence>
<feature type="binding site" evidence="9">
    <location>
        <position position="233"/>
    </location>
    <ligand>
        <name>K(+)</name>
        <dbReference type="ChEBI" id="CHEBI:29103"/>
    </ligand>
</feature>
<comment type="function">
    <text evidence="9">Catalyzes the phosphorylation of ribose at O-5 in a reaction requiring ATP and magnesium. The resulting D-ribose-5-phosphate can then be used either for sythesis of nucleotides, histidine, and tryptophan, or as a component of the pentose phosphate pathway.</text>
</comment>
<dbReference type="GO" id="GO:0004747">
    <property type="term" value="F:ribokinase activity"/>
    <property type="evidence" value="ECO:0007669"/>
    <property type="project" value="UniProtKB-UniRule"/>
</dbReference>
<comment type="catalytic activity">
    <reaction evidence="9">
        <text>D-ribose + ATP = D-ribose 5-phosphate + ADP + H(+)</text>
        <dbReference type="Rhea" id="RHEA:13697"/>
        <dbReference type="ChEBI" id="CHEBI:15378"/>
        <dbReference type="ChEBI" id="CHEBI:30616"/>
        <dbReference type="ChEBI" id="CHEBI:47013"/>
        <dbReference type="ChEBI" id="CHEBI:78346"/>
        <dbReference type="ChEBI" id="CHEBI:456216"/>
        <dbReference type="EC" id="2.7.1.15"/>
    </reaction>
</comment>
<feature type="binding site" evidence="9">
    <location>
        <position position="136"/>
    </location>
    <ligand>
        <name>substrate</name>
    </ligand>
</feature>
<evidence type="ECO:0000313" key="11">
    <source>
        <dbReference type="EMBL" id="MBT0958060.1"/>
    </source>
</evidence>
<dbReference type="PANTHER" id="PTHR10584">
    <property type="entry name" value="SUGAR KINASE"/>
    <property type="match status" value="1"/>
</dbReference>
<proteinExistence type="inferred from homology"/>
<evidence type="ECO:0000256" key="9">
    <source>
        <dbReference type="HAMAP-Rule" id="MF_01987"/>
    </source>
</evidence>
<keyword evidence="4 9" id="KW-0418">Kinase</keyword>
<evidence type="ECO:0000256" key="2">
    <source>
        <dbReference type="ARBA" id="ARBA00022723"/>
    </source>
</evidence>
<feature type="binding site" evidence="9">
    <location>
        <position position="270"/>
    </location>
    <ligand>
        <name>K(+)</name>
        <dbReference type="ChEBI" id="CHEBI:29103"/>
    </ligand>
</feature>
<feature type="binding site" evidence="9">
    <location>
        <position position="237"/>
    </location>
    <ligand>
        <name>substrate</name>
    </ligand>
</feature>
<evidence type="ECO:0000256" key="4">
    <source>
        <dbReference type="ARBA" id="ARBA00022777"/>
    </source>
</evidence>
<dbReference type="AlphaFoldDB" id="A0AAP2G493"/>
<evidence type="ECO:0000256" key="3">
    <source>
        <dbReference type="ARBA" id="ARBA00022741"/>
    </source>
</evidence>
<dbReference type="EMBL" id="JADQAZ010000002">
    <property type="protein sequence ID" value="MBT0958060.1"/>
    <property type="molecule type" value="Genomic_DNA"/>
</dbReference>
<feature type="binding site" evidence="9">
    <location>
        <position position="272"/>
    </location>
    <ligand>
        <name>K(+)</name>
        <dbReference type="ChEBI" id="CHEBI:29103"/>
    </ligand>
</feature>
<feature type="active site" description="Proton acceptor" evidence="9">
    <location>
        <position position="237"/>
    </location>
</feature>
<name>A0AAP2G493_9RHOB</name>
<dbReference type="GO" id="GO:0005737">
    <property type="term" value="C:cytoplasm"/>
    <property type="evidence" value="ECO:0007669"/>
    <property type="project" value="UniProtKB-SubCell"/>
</dbReference>
<comment type="subcellular location">
    <subcellularLocation>
        <location evidence="9">Cytoplasm</location>
    </subcellularLocation>
</comment>
<protein>
    <recommendedName>
        <fullName evidence="9">Ribokinase</fullName>
        <shortName evidence="9">RK</shortName>
        <ecNumber evidence="9">2.7.1.15</ecNumber>
    </recommendedName>
</protein>
<dbReference type="HAMAP" id="MF_01987">
    <property type="entry name" value="Ribokinase"/>
    <property type="match status" value="1"/>
</dbReference>
<keyword evidence="7 9" id="KW-0630">Potassium</keyword>